<dbReference type="RefSeq" id="WP_093357212.1">
    <property type="nucleotide sequence ID" value="NZ_FOUY01000096.1"/>
</dbReference>
<dbReference type="Proteomes" id="UP000199614">
    <property type="component" value="Unassembled WGS sequence"/>
</dbReference>
<name>A0A1I5ICB9_PSUAM</name>
<dbReference type="STRING" id="260086.SAMN05216207_10962"/>
<organism evidence="2 3">
    <name type="scientific">Pseudonocardia ammonioxydans</name>
    <dbReference type="NCBI Taxonomy" id="260086"/>
    <lineage>
        <taxon>Bacteria</taxon>
        <taxon>Bacillati</taxon>
        <taxon>Actinomycetota</taxon>
        <taxon>Actinomycetes</taxon>
        <taxon>Pseudonocardiales</taxon>
        <taxon>Pseudonocardiaceae</taxon>
        <taxon>Pseudonocardia</taxon>
    </lineage>
</organism>
<proteinExistence type="predicted"/>
<dbReference type="InterPro" id="IPR050228">
    <property type="entry name" value="Carboxylesterase_BioH"/>
</dbReference>
<dbReference type="OrthoDB" id="63519at2"/>
<evidence type="ECO:0000259" key="1">
    <source>
        <dbReference type="Pfam" id="PF00561"/>
    </source>
</evidence>
<dbReference type="SUPFAM" id="SSF53474">
    <property type="entry name" value="alpha/beta-Hydrolases"/>
    <property type="match status" value="1"/>
</dbReference>
<accession>A0A1I5ICB9</accession>
<protein>
    <submittedName>
        <fullName evidence="2">N-formylmaleamate deformylase</fullName>
    </submittedName>
</protein>
<dbReference type="PANTHER" id="PTHR43194:SF2">
    <property type="entry name" value="PEROXISOMAL MEMBRANE PROTEIN LPX1"/>
    <property type="match status" value="1"/>
</dbReference>
<evidence type="ECO:0000313" key="2">
    <source>
        <dbReference type="EMBL" id="SFO58247.1"/>
    </source>
</evidence>
<gene>
    <name evidence="2" type="ORF">SAMN05216207_10962</name>
</gene>
<sequence length="278" mass="30375">MTASVELAGVSSMVWANGLRHRVLRYGREGDRPLLLLPGITTPAACADFLAVQLAEPGYRVTVPDVRGRGESDRAPSGCHRLVDYAADVAGLVEALDLHNPVIVGHSMGARIAAAYAVRHAPDDHGPLVLVDPPTSGPGRRPYPTTRQAFLDQLRQAQAGTDADGVRAFYPRWPQRELELRARFLATCDETAVVETHEGFETEDFVDYWNALRGEVLLVRGADSPVVPADTADELHRTRPDIPMLSVADTGHMVPWDDLAGFLDALHPHLLSYLEPKE</sequence>
<evidence type="ECO:0000313" key="3">
    <source>
        <dbReference type="Proteomes" id="UP000199614"/>
    </source>
</evidence>
<dbReference type="AlphaFoldDB" id="A0A1I5ICB9"/>
<dbReference type="Gene3D" id="3.40.50.1820">
    <property type="entry name" value="alpha/beta hydrolase"/>
    <property type="match status" value="1"/>
</dbReference>
<keyword evidence="3" id="KW-1185">Reference proteome</keyword>
<dbReference type="PRINTS" id="PR00111">
    <property type="entry name" value="ABHYDROLASE"/>
</dbReference>
<dbReference type="GO" id="GO:0003824">
    <property type="term" value="F:catalytic activity"/>
    <property type="evidence" value="ECO:0007669"/>
    <property type="project" value="UniProtKB-ARBA"/>
</dbReference>
<dbReference type="Pfam" id="PF00561">
    <property type="entry name" value="Abhydrolase_1"/>
    <property type="match status" value="1"/>
</dbReference>
<dbReference type="PANTHER" id="PTHR43194">
    <property type="entry name" value="HYDROLASE ALPHA/BETA FOLD FAMILY"/>
    <property type="match status" value="1"/>
</dbReference>
<dbReference type="EMBL" id="FOUY01000096">
    <property type="protein sequence ID" value="SFO58247.1"/>
    <property type="molecule type" value="Genomic_DNA"/>
</dbReference>
<dbReference type="InterPro" id="IPR029058">
    <property type="entry name" value="AB_hydrolase_fold"/>
</dbReference>
<dbReference type="InterPro" id="IPR000073">
    <property type="entry name" value="AB_hydrolase_1"/>
</dbReference>
<reference evidence="2 3" key="1">
    <citation type="submission" date="2016-10" db="EMBL/GenBank/DDBJ databases">
        <authorList>
            <person name="de Groot N.N."/>
        </authorList>
    </citation>
    <scope>NUCLEOTIDE SEQUENCE [LARGE SCALE GENOMIC DNA]</scope>
    <source>
        <strain evidence="2 3">CGMCC 4.1877</strain>
    </source>
</reference>
<feature type="domain" description="AB hydrolase-1" evidence="1">
    <location>
        <begin position="33"/>
        <end position="258"/>
    </location>
</feature>